<dbReference type="HOGENOM" id="CLU_001031_0_2_4"/>
<evidence type="ECO:0000256" key="10">
    <source>
        <dbReference type="ARBA" id="ARBA00022962"/>
    </source>
</evidence>
<dbReference type="NCBIfam" id="TIGR01735">
    <property type="entry name" value="FGAM_synt"/>
    <property type="match status" value="1"/>
</dbReference>
<keyword evidence="4 12" id="KW-0436">Ligase</keyword>
<feature type="domain" description="FGAR-AT PurM N-terminal-like" evidence="16">
    <location>
        <begin position="712"/>
        <end position="871"/>
    </location>
</feature>
<dbReference type="SUPFAM" id="SSF109736">
    <property type="entry name" value="FGAM synthase PurL, linker domain"/>
    <property type="match status" value="1"/>
</dbReference>
<evidence type="ECO:0000259" key="16">
    <source>
        <dbReference type="Pfam" id="PF22689"/>
    </source>
</evidence>
<dbReference type="eggNOG" id="COG0046">
    <property type="taxonomic scope" value="Bacteria"/>
</dbReference>
<proteinExistence type="inferred from homology"/>
<dbReference type="GO" id="GO:0004642">
    <property type="term" value="F:phosphoribosylformylglycinamidine synthase activity"/>
    <property type="evidence" value="ECO:0007669"/>
    <property type="project" value="UniProtKB-UniRule"/>
</dbReference>
<dbReference type="SUPFAM" id="SSF55326">
    <property type="entry name" value="PurM N-terminal domain-like"/>
    <property type="match status" value="2"/>
</dbReference>
<keyword evidence="9 12" id="KW-0460">Magnesium</keyword>
<feature type="binding site" evidence="12">
    <location>
        <begin position="351"/>
        <end position="362"/>
    </location>
    <ligand>
        <name>ATP</name>
        <dbReference type="ChEBI" id="CHEBI:30616"/>
    </ligand>
</feature>
<dbReference type="Gene3D" id="3.30.1330.10">
    <property type="entry name" value="PurM-like, N-terminal domain"/>
    <property type="match status" value="2"/>
</dbReference>
<dbReference type="SUPFAM" id="SSF56042">
    <property type="entry name" value="PurM C-terminal domain-like"/>
    <property type="match status" value="2"/>
</dbReference>
<feature type="binding site" evidence="12">
    <location>
        <position position="786"/>
    </location>
    <ligand>
        <name>Mg(2+)</name>
        <dbReference type="ChEBI" id="CHEBI:18420"/>
    </ligand>
</feature>
<dbReference type="FunFam" id="1.10.8.750:FF:000002">
    <property type="entry name" value="Phosphoribosylformylglycinamidine synthase"/>
    <property type="match status" value="1"/>
</dbReference>
<dbReference type="MEROPS" id="C56.972"/>
<dbReference type="Pfam" id="PF18076">
    <property type="entry name" value="FGAR-AT_N"/>
    <property type="match status" value="1"/>
</dbReference>
<dbReference type="CDD" id="cd02204">
    <property type="entry name" value="PurL_repeat2"/>
    <property type="match status" value="1"/>
</dbReference>
<dbReference type="InterPro" id="IPR036676">
    <property type="entry name" value="PurM-like_C_sf"/>
</dbReference>
<protein>
    <recommendedName>
        <fullName evidence="12">Phosphoribosylformylglycinamidine synthase</fullName>
        <shortName evidence="12">FGAM synthase</shortName>
        <shortName evidence="12">FGAMS</shortName>
        <ecNumber evidence="12">6.3.5.3</ecNumber>
    </recommendedName>
    <alternativeName>
        <fullName evidence="12">Formylglycinamide ribonucleotide amidotransferase</fullName>
        <shortName evidence="12">FGAR amidotransferase</shortName>
        <shortName evidence="12">FGAR-AT</shortName>
    </alternativeName>
</protein>
<dbReference type="STRING" id="882378.RBRH_01605"/>
<dbReference type="Gene3D" id="1.10.8.750">
    <property type="entry name" value="Phosphoribosylformylglycinamidine synthase, linker domain"/>
    <property type="match status" value="1"/>
</dbReference>
<dbReference type="InterPro" id="IPR010073">
    <property type="entry name" value="PurL_large"/>
</dbReference>
<keyword evidence="5 12" id="KW-0479">Metal-binding</keyword>
<organism evidence="17 18">
    <name type="scientific">Mycetohabitans rhizoxinica (strain DSM 19002 / CIP 109453 / HKI 454)</name>
    <name type="common">Paraburkholderia rhizoxinica</name>
    <dbReference type="NCBI Taxonomy" id="882378"/>
    <lineage>
        <taxon>Bacteria</taxon>
        <taxon>Pseudomonadati</taxon>
        <taxon>Pseudomonadota</taxon>
        <taxon>Betaproteobacteria</taxon>
        <taxon>Burkholderiales</taxon>
        <taxon>Burkholderiaceae</taxon>
        <taxon>Mycetohabitans</taxon>
    </lineage>
</organism>
<feature type="binding site" evidence="12">
    <location>
        <position position="742"/>
    </location>
    <ligand>
        <name>ATP</name>
        <dbReference type="ChEBI" id="CHEBI:30616"/>
    </ligand>
</feature>
<dbReference type="InterPro" id="IPR036921">
    <property type="entry name" value="PurM-like_N_sf"/>
</dbReference>
<feature type="domain" description="Phosphoribosylformylglycinamidine synthase linker" evidence="14">
    <location>
        <begin position="216"/>
        <end position="264"/>
    </location>
</feature>
<dbReference type="PANTHER" id="PTHR10099">
    <property type="entry name" value="PHOSPHORIBOSYLFORMYLGLYCINAMIDINE SYNTHASE"/>
    <property type="match status" value="1"/>
</dbReference>
<dbReference type="GO" id="GO:0005524">
    <property type="term" value="F:ATP binding"/>
    <property type="evidence" value="ECO:0007669"/>
    <property type="project" value="UniProtKB-UniRule"/>
</dbReference>
<feature type="domain" description="PurM-like C-terminal" evidence="13">
    <location>
        <begin position="890"/>
        <end position="1058"/>
    </location>
</feature>
<keyword evidence="6 12" id="KW-0547">Nucleotide-binding</keyword>
<dbReference type="InterPro" id="IPR041609">
    <property type="entry name" value="PurL_linker"/>
</dbReference>
<dbReference type="FunFam" id="3.40.50.880:FF:000008">
    <property type="entry name" value="Phosphoribosylformylglycinamidine synthase"/>
    <property type="match status" value="1"/>
</dbReference>
<evidence type="ECO:0000259" key="14">
    <source>
        <dbReference type="Pfam" id="PF18072"/>
    </source>
</evidence>
<keyword evidence="10 12" id="KW-0315">Glutamine amidotransferase</keyword>
<feature type="binding site" evidence="12">
    <location>
        <position position="782"/>
    </location>
    <ligand>
        <name>Mg(2+)</name>
        <dbReference type="ChEBI" id="CHEBI:18420"/>
    </ligand>
</feature>
<dbReference type="EC" id="6.3.5.3" evidence="12"/>
<name>E5ARF7_MYCRK</name>
<accession>E5ARF7</accession>
<dbReference type="SUPFAM" id="SSF52317">
    <property type="entry name" value="Class I glutamine amidotransferase-like"/>
    <property type="match status" value="1"/>
</dbReference>
<feature type="active site" evidence="12">
    <location>
        <position position="1350"/>
    </location>
</feature>
<evidence type="ECO:0000256" key="5">
    <source>
        <dbReference type="ARBA" id="ARBA00022723"/>
    </source>
</evidence>
<dbReference type="InterPro" id="IPR040707">
    <property type="entry name" value="FGAR-AT_N"/>
</dbReference>
<evidence type="ECO:0000256" key="2">
    <source>
        <dbReference type="ARBA" id="ARBA00008608"/>
    </source>
</evidence>
<dbReference type="KEGG" id="brh:RBRH_01605"/>
<dbReference type="Pfam" id="PF22689">
    <property type="entry name" value="FGAR-AT_PurM_N-like"/>
    <property type="match status" value="1"/>
</dbReference>
<dbReference type="PROSITE" id="PS51273">
    <property type="entry name" value="GATASE_TYPE_1"/>
    <property type="match status" value="1"/>
</dbReference>
<evidence type="ECO:0000259" key="13">
    <source>
        <dbReference type="Pfam" id="PF02769"/>
    </source>
</evidence>
<dbReference type="GO" id="GO:0006189">
    <property type="term" value="P:'de novo' IMP biosynthetic process"/>
    <property type="evidence" value="ECO:0007669"/>
    <property type="project" value="UniProtKB-UniRule"/>
</dbReference>
<evidence type="ECO:0000256" key="3">
    <source>
        <dbReference type="ARBA" id="ARBA00022490"/>
    </source>
</evidence>
<comment type="similarity">
    <text evidence="2 12">In the N-terminal section; belongs to the FGAMS family.</text>
</comment>
<feature type="binding site" evidence="12">
    <location>
        <position position="743"/>
    </location>
    <ligand>
        <name>Mg(2+)</name>
        <dbReference type="ChEBI" id="CHEBI:18420"/>
    </ligand>
</feature>
<feature type="active site" description="Nucleophile" evidence="12">
    <location>
        <position position="1227"/>
    </location>
</feature>
<reference evidence="17 18" key="1">
    <citation type="journal article" date="2011" name="J. Bacteriol.">
        <title>Complete genome sequence of Burkholderia rhizoxinica, an endosymbiont of Rhizopus microsporus.</title>
        <authorList>
            <person name="Lackner G."/>
            <person name="Moebius N."/>
            <person name="Partida-Martinez L."/>
            <person name="Hertweck C."/>
        </authorList>
    </citation>
    <scope>NUCLEOTIDE SEQUENCE [LARGE SCALE GENOMIC DNA]</scope>
    <source>
        <strain evidence="18">DSM 19002 / CIP 109453 / HKI 454</strain>
    </source>
</reference>
<feature type="binding site" evidence="12">
    <location>
        <position position="952"/>
    </location>
    <ligand>
        <name>Mg(2+)</name>
        <dbReference type="ChEBI" id="CHEBI:18420"/>
    </ligand>
</feature>
<feature type="active site" evidence="12">
    <location>
        <position position="1348"/>
    </location>
</feature>
<dbReference type="PANTHER" id="PTHR10099:SF1">
    <property type="entry name" value="PHOSPHORIBOSYLFORMYLGLYCINAMIDINE SYNTHASE"/>
    <property type="match status" value="1"/>
</dbReference>
<dbReference type="InterPro" id="IPR029062">
    <property type="entry name" value="Class_I_gatase-like"/>
</dbReference>
<evidence type="ECO:0000256" key="9">
    <source>
        <dbReference type="ARBA" id="ARBA00022842"/>
    </source>
</evidence>
<gene>
    <name evidence="12" type="primary">purL</name>
    <name evidence="17" type="ordered locus">RBRH_01605</name>
</gene>
<dbReference type="Proteomes" id="UP000007437">
    <property type="component" value="Chromosome"/>
</dbReference>
<keyword evidence="8 12" id="KW-0067">ATP-binding</keyword>
<keyword evidence="7 12" id="KW-0658">Purine biosynthesis</keyword>
<feature type="domain" description="PurM-like C-terminal" evidence="13">
    <location>
        <begin position="490"/>
        <end position="647"/>
    </location>
</feature>
<dbReference type="FunFam" id="3.30.1330.10:FF:000005">
    <property type="entry name" value="Phosphoribosylformylglycinamidine synthase"/>
    <property type="match status" value="1"/>
</dbReference>
<evidence type="ECO:0000256" key="6">
    <source>
        <dbReference type="ARBA" id="ARBA00022741"/>
    </source>
</evidence>
<dbReference type="GO" id="GO:0046872">
    <property type="term" value="F:metal ion binding"/>
    <property type="evidence" value="ECO:0007669"/>
    <property type="project" value="UniProtKB-KW"/>
</dbReference>
<keyword evidence="3 12" id="KW-0963">Cytoplasm</keyword>
<evidence type="ECO:0000256" key="1">
    <source>
        <dbReference type="ARBA" id="ARBA00004920"/>
    </source>
</evidence>
<sequence length="1383" mass="150090">MWFPRRVAPCRPAYRAACFGRQDDQQPSMQRPMAHFSCFPGASALSDFRQNRLLQTLQAIEPAVAGVRARYVHFVHAHAGLDDADTARLTALLEYGEPAPTDDGGETFLVIPRLGTISPWASKATDIARHCGLDNVHRIERGIEYAVMLKSGLSGLLGTKKTLNSAARAQIAAVLHDRMTESVVATVDEARQLFDTLPGKPLQSVDVIGQGRAALVAANAALGLALADDEIDYLVEAFTKLTRNPTDVELMMFAQANSEHCRHKIFNAQWTIDGQPQDLSLFQMIKNTHRLSGQRTIVAYSDNAAVMEGGLAQCWFASGDTQRYAPVQALTHTLMKVETHNHPTAISPFPGAATGAGGEIRDEGATGRGARPKAGLTGFSVSNLELPDAIEAWENARDATQPLAERRPDDAAGRYGRPERIASPLQIMIDGPIGGAAFNNEFGRPNLGGYFRVYEQNVGGRVRGYHKPIMIAGGIGNISHAHTHKHDVPAGALLVQIGGPGMRIGMGGGAASSMATGANTAELDFDSVQRGNPEIQRRAQEVINACWQRGDDNPILSIHDVGAGGLSNAFPEIVDGAGKGARFELRRVPLEESGLSPREIWSNEAQERYVLAIAANDLPAFEAICRRERCPMAVVGVATDERQLQLIDDAVADTADPARMPVNMPMDVLLGNAPRMHRDVTREHRSFAPVEVTGLNLSEVAAQVLRHPTVASKSFLITIGDRTVGGLSVRDQMVGPWQVPVADCAITAMDYAGFRGEAMTMAERTPLAVIDAPASGRMAVGEAITNLAAAPIASLDRLKLSANWMAACGSVGEDAALFDTVKAIGMELCPALGIDIPVGKDSLSMRTQWREDGVDKEVVAPVSLIVSAFAPVEDVRGHLTPQLRSVADVGDSVLILVDLGRGRNRLGGSILAQVTQQVGDSVPDVDDAQDLKRFFNAIQSLNRDGQLLAYHDRSDGGLFATVAEMAFAGHVGVSLNVDMLTLEQGHEFDYGDAKDWARQTAGRRDDLTLRALFCEELGAVLQVRAVERDRVLATLREFGLSGASHVIGKLNERDVIEIYRDAKKIYEAPRAELHRVWSEVSWRISRLRDNPACADAEYEALSDASDPGIVPHLTFDPQEDVTAPFISSGKRPRVAVLREQGVNSHLETAYAFDRAGFDAHDVHMSDLIEGRADLSQFAGAVACGGFSYGDVLGAGEGWAKTIRFNARLTDMFATFFARPDTFALGICNGCQMMSSLASMIPGAQAWPRFVRNRSEKFEARFSFVQIEKSPSIFFAGLEGSRLPVAVAHGEGYADFSQQGDLSSVQVAMRYIDHHGVVTERYPFNPNGSPQGITSVTTPDGRFTVLMPHTERVHRTVQMSWHPQEWGEASPWLRLYRNARRWVG</sequence>
<dbReference type="HAMAP" id="MF_00419">
    <property type="entry name" value="PurL_1"/>
    <property type="match status" value="1"/>
</dbReference>
<dbReference type="eggNOG" id="COG0047">
    <property type="taxonomic scope" value="Bacteria"/>
</dbReference>
<feature type="domain" description="Phosphoribosylformylglycinamidine synthase N-terminal" evidence="15">
    <location>
        <begin position="70"/>
        <end position="194"/>
    </location>
</feature>
<dbReference type="InterPro" id="IPR036604">
    <property type="entry name" value="PurS-like_sf"/>
</dbReference>
<dbReference type="SUPFAM" id="SSF82697">
    <property type="entry name" value="PurS-like"/>
    <property type="match status" value="1"/>
</dbReference>
<comment type="subunit">
    <text evidence="12">Monomer.</text>
</comment>
<dbReference type="CDD" id="cd02203">
    <property type="entry name" value="PurL_repeat1"/>
    <property type="match status" value="1"/>
</dbReference>
<evidence type="ECO:0000256" key="11">
    <source>
        <dbReference type="ARBA" id="ARBA00052585"/>
    </source>
</evidence>
<evidence type="ECO:0000256" key="12">
    <source>
        <dbReference type="HAMAP-Rule" id="MF_00419"/>
    </source>
</evidence>
<dbReference type="Pfam" id="PF13507">
    <property type="entry name" value="GATase_5"/>
    <property type="match status" value="1"/>
</dbReference>
<dbReference type="Pfam" id="PF02769">
    <property type="entry name" value="AIRS_C"/>
    <property type="match status" value="2"/>
</dbReference>
<comment type="catalytic activity">
    <reaction evidence="11 12">
        <text>N(2)-formyl-N(1)-(5-phospho-beta-D-ribosyl)glycinamide + L-glutamine + ATP + H2O = 2-formamido-N(1)-(5-O-phospho-beta-D-ribosyl)acetamidine + L-glutamate + ADP + phosphate + H(+)</text>
        <dbReference type="Rhea" id="RHEA:17129"/>
        <dbReference type="ChEBI" id="CHEBI:15377"/>
        <dbReference type="ChEBI" id="CHEBI:15378"/>
        <dbReference type="ChEBI" id="CHEBI:29985"/>
        <dbReference type="ChEBI" id="CHEBI:30616"/>
        <dbReference type="ChEBI" id="CHEBI:43474"/>
        <dbReference type="ChEBI" id="CHEBI:58359"/>
        <dbReference type="ChEBI" id="CHEBI:147286"/>
        <dbReference type="ChEBI" id="CHEBI:147287"/>
        <dbReference type="ChEBI" id="CHEBI:456216"/>
        <dbReference type="EC" id="6.3.5.3"/>
    </reaction>
</comment>
<evidence type="ECO:0000256" key="7">
    <source>
        <dbReference type="ARBA" id="ARBA00022755"/>
    </source>
</evidence>
<dbReference type="Pfam" id="PF18072">
    <property type="entry name" value="FGAR-AT_linker"/>
    <property type="match status" value="1"/>
</dbReference>
<comment type="function">
    <text evidence="12">Phosphoribosylformylglycinamidine synthase involved in the purines biosynthetic pathway. Catalyzes the ATP-dependent conversion of formylglycinamide ribonucleotide (FGAR) and glutamine to yield formylglycinamidine ribonucleotide (FGAM) and glutamate.</text>
</comment>
<comment type="caution">
    <text evidence="12">Lacks conserved residue(s) required for the propagation of feature annotation.</text>
</comment>
<dbReference type="GO" id="GO:0005737">
    <property type="term" value="C:cytoplasm"/>
    <property type="evidence" value="ECO:0007669"/>
    <property type="project" value="UniProtKB-SubCell"/>
</dbReference>
<comment type="subcellular location">
    <subcellularLocation>
        <location evidence="12">Cytoplasm</location>
    </subcellularLocation>
</comment>
<dbReference type="FunFam" id="3.90.650.10:FF:000024">
    <property type="entry name" value="Phosphoribosylformylglycinamidine synthase"/>
    <property type="match status" value="1"/>
</dbReference>
<evidence type="ECO:0000259" key="15">
    <source>
        <dbReference type="Pfam" id="PF18076"/>
    </source>
</evidence>
<evidence type="ECO:0000313" key="17">
    <source>
        <dbReference type="EMBL" id="CBW75189.1"/>
    </source>
</evidence>
<dbReference type="Gene3D" id="3.90.650.10">
    <property type="entry name" value="PurM-like C-terminal domain"/>
    <property type="match status" value="2"/>
</dbReference>
<comment type="pathway">
    <text evidence="1 12">Purine metabolism; IMP biosynthesis via de novo pathway; 5-amino-1-(5-phospho-D-ribosyl)imidazole from N(2)-formyl-N(1)-(5-phospho-D-ribosyl)glycinamide: step 1/2.</text>
</comment>
<dbReference type="CDD" id="cd01740">
    <property type="entry name" value="GATase1_FGAR_AT"/>
    <property type="match status" value="1"/>
</dbReference>
<dbReference type="NCBIfam" id="NF003672">
    <property type="entry name" value="PRK05297.1"/>
    <property type="match status" value="1"/>
</dbReference>
<evidence type="ECO:0000313" key="18">
    <source>
        <dbReference type="Proteomes" id="UP000007437"/>
    </source>
</evidence>
<evidence type="ECO:0000256" key="8">
    <source>
        <dbReference type="ARBA" id="ARBA00022840"/>
    </source>
</evidence>
<dbReference type="UniPathway" id="UPA00074">
    <property type="reaction ID" value="UER00128"/>
</dbReference>
<dbReference type="InterPro" id="IPR055181">
    <property type="entry name" value="FGAR-AT_PurM_N-like"/>
</dbReference>
<dbReference type="EMBL" id="FR687359">
    <property type="protein sequence ID" value="CBW75189.1"/>
    <property type="molecule type" value="Genomic_DNA"/>
</dbReference>
<evidence type="ECO:0000256" key="4">
    <source>
        <dbReference type="ARBA" id="ARBA00022598"/>
    </source>
</evidence>
<dbReference type="Gene3D" id="3.40.50.880">
    <property type="match status" value="1"/>
</dbReference>
<feature type="binding site" evidence="12">
    <location>
        <position position="954"/>
    </location>
    <ligand>
        <name>ATP</name>
        <dbReference type="ChEBI" id="CHEBI:30616"/>
    </ligand>
</feature>
<dbReference type="SMART" id="SM01211">
    <property type="entry name" value="GATase_5"/>
    <property type="match status" value="1"/>
</dbReference>
<dbReference type="InterPro" id="IPR010918">
    <property type="entry name" value="PurM-like_C_dom"/>
</dbReference>